<feature type="transmembrane region" description="Helical" evidence="6">
    <location>
        <begin position="189"/>
        <end position="206"/>
    </location>
</feature>
<reference evidence="8" key="1">
    <citation type="submission" date="2020-05" db="UniProtKB">
        <authorList>
            <consortium name="EnsemblMetazoa"/>
        </authorList>
    </citation>
    <scope>IDENTIFICATION</scope>
    <source>
        <strain evidence="8">TTRI</strain>
    </source>
</reference>
<evidence type="ECO:0000256" key="3">
    <source>
        <dbReference type="ARBA" id="ARBA00023004"/>
    </source>
</evidence>
<dbReference type="SUPFAM" id="SSF55856">
    <property type="entry name" value="Cytochrome b5-like heme/steroid binding domain"/>
    <property type="match status" value="1"/>
</dbReference>
<evidence type="ECO:0000256" key="4">
    <source>
        <dbReference type="ARBA" id="ARBA00055674"/>
    </source>
</evidence>
<keyword evidence="6" id="KW-0472">Membrane</keyword>
<dbReference type="STRING" id="7395.A0A1A9VH30"/>
<accession>A0A1A9VH30</accession>
<dbReference type="GO" id="GO:0020037">
    <property type="term" value="F:heme binding"/>
    <property type="evidence" value="ECO:0007669"/>
    <property type="project" value="UniProtKB-UniRule"/>
</dbReference>
<feature type="domain" description="Cytochrome b5 heme-binding" evidence="7">
    <location>
        <begin position="81"/>
        <end position="150"/>
    </location>
</feature>
<dbReference type="VEuPathDB" id="VectorBase:GAUT037004"/>
<dbReference type="Gene3D" id="3.10.120.10">
    <property type="entry name" value="Cytochrome b5-like heme/steroid binding domain"/>
    <property type="match status" value="1"/>
</dbReference>
<dbReference type="EnsemblMetazoa" id="GAUT037004-RA">
    <property type="protein sequence ID" value="GAUT037004-PA"/>
    <property type="gene ID" value="GAUT037004"/>
</dbReference>
<dbReference type="Proteomes" id="UP000078200">
    <property type="component" value="Unassembled WGS sequence"/>
</dbReference>
<keyword evidence="2 6" id="KW-0479">Metal-binding</keyword>
<dbReference type="PROSITE" id="PS50255">
    <property type="entry name" value="CYTOCHROME_B5_2"/>
    <property type="match status" value="1"/>
</dbReference>
<dbReference type="InterPro" id="IPR018506">
    <property type="entry name" value="Cyt_B5_heme-BS"/>
</dbReference>
<feature type="transmembrane region" description="Helical" evidence="6">
    <location>
        <begin position="212"/>
        <end position="232"/>
    </location>
</feature>
<dbReference type="InterPro" id="IPR001199">
    <property type="entry name" value="Cyt_B5-like_heme/steroid-bd"/>
</dbReference>
<proteinExistence type="inferred from homology"/>
<dbReference type="SMART" id="SM01117">
    <property type="entry name" value="Cyt-b5"/>
    <property type="match status" value="1"/>
</dbReference>
<evidence type="ECO:0000313" key="8">
    <source>
        <dbReference type="EnsemblMetazoa" id="GAUT037004-PA"/>
    </source>
</evidence>
<dbReference type="GO" id="GO:0046872">
    <property type="term" value="F:metal ion binding"/>
    <property type="evidence" value="ECO:0007669"/>
    <property type="project" value="UniProtKB-UniRule"/>
</dbReference>
<keyword evidence="6" id="KW-0812">Transmembrane</keyword>
<protein>
    <recommendedName>
        <fullName evidence="5">Cytochrome b5-related protein</fullName>
    </recommendedName>
</protein>
<name>A0A1A9VH30_GLOAU</name>
<evidence type="ECO:0000256" key="1">
    <source>
        <dbReference type="ARBA" id="ARBA00022617"/>
    </source>
</evidence>
<dbReference type="GO" id="GO:0006629">
    <property type="term" value="P:lipid metabolic process"/>
    <property type="evidence" value="ECO:0007669"/>
    <property type="project" value="InterPro"/>
</dbReference>
<dbReference type="AlphaFoldDB" id="A0A1A9VH30"/>
<evidence type="ECO:0000313" key="9">
    <source>
        <dbReference type="Proteomes" id="UP000078200"/>
    </source>
</evidence>
<dbReference type="PANTHER" id="PTHR16740">
    <property type="entry name" value="CYTOCHROME B5-RELATED PROTEIN-RELATED"/>
    <property type="match status" value="1"/>
</dbReference>
<dbReference type="InterPro" id="IPR036400">
    <property type="entry name" value="Cyt_B5-like_heme/steroid_sf"/>
</dbReference>
<evidence type="ECO:0000256" key="2">
    <source>
        <dbReference type="ARBA" id="ARBA00022723"/>
    </source>
</evidence>
<dbReference type="InterPro" id="IPR005804">
    <property type="entry name" value="FA_desaturase_dom"/>
</dbReference>
<dbReference type="Pfam" id="PF00173">
    <property type="entry name" value="Cyt-b5"/>
    <property type="match status" value="1"/>
</dbReference>
<evidence type="ECO:0000256" key="5">
    <source>
        <dbReference type="ARBA" id="ARBA00073492"/>
    </source>
</evidence>
<feature type="transmembrane region" description="Helical" evidence="6">
    <location>
        <begin position="326"/>
        <end position="344"/>
    </location>
</feature>
<keyword evidence="1 6" id="KW-0349">Heme</keyword>
<comment type="function">
    <text evidence="4">May play a role in muscle cell metabolism.</text>
</comment>
<evidence type="ECO:0000259" key="7">
    <source>
        <dbReference type="PROSITE" id="PS50255"/>
    </source>
</evidence>
<evidence type="ECO:0000256" key="6">
    <source>
        <dbReference type="RuleBase" id="RU362121"/>
    </source>
</evidence>
<keyword evidence="6" id="KW-1133">Transmembrane helix</keyword>
<dbReference type="PROSITE" id="PS00191">
    <property type="entry name" value="CYTOCHROME_B5_1"/>
    <property type="match status" value="1"/>
</dbReference>
<keyword evidence="9" id="KW-1185">Reference proteome</keyword>
<comment type="caution">
    <text evidence="6">Lacks conserved residue(s) required for the propagation of feature annotation.</text>
</comment>
<organism evidence="8 9">
    <name type="scientific">Glossina austeni</name>
    <name type="common">Savannah tsetse fly</name>
    <dbReference type="NCBI Taxonomy" id="7395"/>
    <lineage>
        <taxon>Eukaryota</taxon>
        <taxon>Metazoa</taxon>
        <taxon>Ecdysozoa</taxon>
        <taxon>Arthropoda</taxon>
        <taxon>Hexapoda</taxon>
        <taxon>Insecta</taxon>
        <taxon>Pterygota</taxon>
        <taxon>Neoptera</taxon>
        <taxon>Endopterygota</taxon>
        <taxon>Diptera</taxon>
        <taxon>Brachycera</taxon>
        <taxon>Muscomorpha</taxon>
        <taxon>Hippoboscoidea</taxon>
        <taxon>Glossinidae</taxon>
        <taxon>Glossina</taxon>
    </lineage>
</organism>
<dbReference type="Pfam" id="PF00487">
    <property type="entry name" value="FA_desaturase"/>
    <property type="match status" value="1"/>
</dbReference>
<feature type="transmembrane region" description="Helical" evidence="6">
    <location>
        <begin position="295"/>
        <end position="314"/>
    </location>
</feature>
<sequence>MILTTKDARDMSSYLCLVLVCMMVEYELRFAISWRFIKAEIVVRNSLFRAMVIEDWKNCCISKKFPSYRNSRVITAFGWLVSKREDDEAEGLWRIRDTLYDFTNFIDKHPGGSFWLKETKGTDITELFEAHHLSTMPASLIDSYKVREAMNERIYTLTMHENGFYQTLKRRVRDKLPTIDVKRKSNSDNIHLALLSSTFLSVVLTARWNSLLLLILAGTLLCWTVIAAHNYFHRRDNWRMYTFNLAMLNVCGWRISHAMSHHMYPNSYWDLELSMFEPFLCWIPNEHMKTLTLRYMSFLIEPLVYAMTFLLDYLTRISYSIRCTNIMYWHDLLTFTIPLSMYLCSDLTLFMCLRQWLIIIMVASFAFCVIGLNAAHHDPEIYHEGDAVREDRDWGLFQVDTIIDRSDLKSSQFLVLTHFGDHCLHHLFPTLDHGILPELYPIFYETLDEFKGQLREYNHFQHILGQHRQLLRVTSNLKPPGLM</sequence>
<dbReference type="FunFam" id="3.10.120.10:FF:000020">
    <property type="entry name" value="Cytochrome b5-related protein"/>
    <property type="match status" value="1"/>
</dbReference>
<dbReference type="PANTHER" id="PTHR16740:SF1">
    <property type="entry name" value="CYTOCHROME B5-RELATED PROTEIN-RELATED"/>
    <property type="match status" value="1"/>
</dbReference>
<feature type="transmembrane region" description="Helical" evidence="6">
    <location>
        <begin position="356"/>
        <end position="375"/>
    </location>
</feature>
<dbReference type="InterPro" id="IPR053100">
    <property type="entry name" value="Cytochrome_b5-related"/>
</dbReference>
<keyword evidence="3 6" id="KW-0408">Iron</keyword>
<comment type="similarity">
    <text evidence="6">Belongs to the cytochrome b5 family.</text>
</comment>